<evidence type="ECO:0000313" key="9">
    <source>
        <dbReference type="EMBL" id="ADD43180.1"/>
    </source>
</evidence>
<keyword evidence="10" id="KW-1185">Reference proteome</keyword>
<dbReference type="AlphaFoldDB" id="D3PVR6"/>
<feature type="domain" description="EamA" evidence="8">
    <location>
        <begin position="155"/>
        <end position="287"/>
    </location>
</feature>
<dbReference type="InterPro" id="IPR050638">
    <property type="entry name" value="AA-Vitamin_Transporters"/>
</dbReference>
<dbReference type="KEGG" id="sna:Snas_3517"/>
<keyword evidence="5 7" id="KW-0472">Membrane</keyword>
<organism evidence="9 10">
    <name type="scientific">Stackebrandtia nassauensis (strain DSM 44728 / CIP 108903 / NRRL B-16338 / NBRC 102104 / LLR-40K-21)</name>
    <dbReference type="NCBI Taxonomy" id="446470"/>
    <lineage>
        <taxon>Bacteria</taxon>
        <taxon>Bacillati</taxon>
        <taxon>Actinomycetota</taxon>
        <taxon>Actinomycetes</taxon>
        <taxon>Glycomycetales</taxon>
        <taxon>Glycomycetaceae</taxon>
        <taxon>Stackebrandtia</taxon>
    </lineage>
</organism>
<proteinExistence type="inferred from homology"/>
<evidence type="ECO:0000259" key="8">
    <source>
        <dbReference type="Pfam" id="PF00892"/>
    </source>
</evidence>
<feature type="domain" description="EamA" evidence="8">
    <location>
        <begin position="10"/>
        <end position="141"/>
    </location>
</feature>
<keyword evidence="3 7" id="KW-0812">Transmembrane</keyword>
<dbReference type="Proteomes" id="UP000000844">
    <property type="component" value="Chromosome"/>
</dbReference>
<comment type="subcellular location">
    <subcellularLocation>
        <location evidence="1">Membrane</location>
        <topology evidence="1">Multi-pass membrane protein</topology>
    </subcellularLocation>
</comment>
<evidence type="ECO:0000256" key="6">
    <source>
        <dbReference type="SAM" id="MobiDB-lite"/>
    </source>
</evidence>
<dbReference type="STRING" id="446470.Snas_3517"/>
<feature type="transmembrane region" description="Helical" evidence="7">
    <location>
        <begin position="218"/>
        <end position="237"/>
    </location>
</feature>
<dbReference type="PANTHER" id="PTHR32322">
    <property type="entry name" value="INNER MEMBRANE TRANSPORTER"/>
    <property type="match status" value="1"/>
</dbReference>
<protein>
    <recommendedName>
        <fullName evidence="8">EamA domain-containing protein</fullName>
    </recommendedName>
</protein>
<name>D3PVR6_STANL</name>
<feature type="transmembrane region" description="Helical" evidence="7">
    <location>
        <begin position="186"/>
        <end position="206"/>
    </location>
</feature>
<evidence type="ECO:0000256" key="4">
    <source>
        <dbReference type="ARBA" id="ARBA00022989"/>
    </source>
</evidence>
<keyword evidence="4 7" id="KW-1133">Transmembrane helix</keyword>
<feature type="region of interest" description="Disordered" evidence="6">
    <location>
        <begin position="303"/>
        <end position="333"/>
    </location>
</feature>
<feature type="transmembrane region" description="Helical" evidence="7">
    <location>
        <begin position="274"/>
        <end position="296"/>
    </location>
</feature>
<feature type="transmembrane region" description="Helical" evidence="7">
    <location>
        <begin position="96"/>
        <end position="119"/>
    </location>
</feature>
<feature type="transmembrane region" description="Helical" evidence="7">
    <location>
        <begin position="244"/>
        <end position="268"/>
    </location>
</feature>
<feature type="transmembrane region" description="Helical" evidence="7">
    <location>
        <begin position="40"/>
        <end position="59"/>
    </location>
</feature>
<reference evidence="9 10" key="1">
    <citation type="journal article" date="2009" name="Stand. Genomic Sci.">
        <title>Complete genome sequence of Stackebrandtia nassauensis type strain (LLR-40K-21).</title>
        <authorList>
            <person name="Munk C."/>
            <person name="Lapidus A."/>
            <person name="Copeland A."/>
            <person name="Jando M."/>
            <person name="Mayilraj S."/>
            <person name="Glavina Del Rio T."/>
            <person name="Nolan M."/>
            <person name="Chen F."/>
            <person name="Lucas S."/>
            <person name="Tice H."/>
            <person name="Cheng J.F."/>
            <person name="Han C."/>
            <person name="Detter J.C."/>
            <person name="Bruce D."/>
            <person name="Goodwin L."/>
            <person name="Chain P."/>
            <person name="Pitluck S."/>
            <person name="Goker M."/>
            <person name="Ovchinikova G."/>
            <person name="Pati A."/>
            <person name="Ivanova N."/>
            <person name="Mavromatis K."/>
            <person name="Chen A."/>
            <person name="Palaniappan K."/>
            <person name="Land M."/>
            <person name="Hauser L."/>
            <person name="Chang Y.J."/>
            <person name="Jeffries C.D."/>
            <person name="Bristow J."/>
            <person name="Eisen J.A."/>
            <person name="Markowitz V."/>
            <person name="Hugenholtz P."/>
            <person name="Kyrpides N.C."/>
            <person name="Klenk H.P."/>
        </authorList>
    </citation>
    <scope>NUCLEOTIDE SEQUENCE [LARGE SCALE GENOMIC DNA]</scope>
    <source>
        <strain evidence="10">DSM 44728 / CIP 108903 / NRRL B-16338 / NBRC 102104 / LLR-40K-21</strain>
    </source>
</reference>
<dbReference type="SUPFAM" id="SSF103481">
    <property type="entry name" value="Multidrug resistance efflux transporter EmrE"/>
    <property type="match status" value="2"/>
</dbReference>
<evidence type="ECO:0000256" key="5">
    <source>
        <dbReference type="ARBA" id="ARBA00023136"/>
    </source>
</evidence>
<dbReference type="HOGENOM" id="CLU_033863_0_1_11"/>
<dbReference type="OrthoDB" id="5315632at2"/>
<evidence type="ECO:0000256" key="3">
    <source>
        <dbReference type="ARBA" id="ARBA00022692"/>
    </source>
</evidence>
<feature type="transmembrane region" description="Helical" evidence="7">
    <location>
        <begin position="154"/>
        <end position="174"/>
    </location>
</feature>
<dbReference type="GO" id="GO:0016020">
    <property type="term" value="C:membrane"/>
    <property type="evidence" value="ECO:0007669"/>
    <property type="project" value="UniProtKB-SubCell"/>
</dbReference>
<feature type="transmembrane region" description="Helical" evidence="7">
    <location>
        <begin position="71"/>
        <end position="90"/>
    </location>
</feature>
<gene>
    <name evidence="9" type="ordered locus">Snas_3517</name>
</gene>
<evidence type="ECO:0000256" key="7">
    <source>
        <dbReference type="SAM" id="Phobius"/>
    </source>
</evidence>
<feature type="compositionally biased region" description="Low complexity" evidence="6">
    <location>
        <begin position="321"/>
        <end position="333"/>
    </location>
</feature>
<dbReference type="RefSeq" id="WP_013018751.1">
    <property type="nucleotide sequence ID" value="NC_013947.1"/>
</dbReference>
<dbReference type="EMBL" id="CP001778">
    <property type="protein sequence ID" value="ADD43180.1"/>
    <property type="molecule type" value="Genomic_DNA"/>
</dbReference>
<comment type="similarity">
    <text evidence="2">Belongs to the EamA transporter family.</text>
</comment>
<sequence length="333" mass="34645">MNRSVSGDRALLTGILGAALISTSAVLVKLADLPATTTAALRTGYAVPVLALLAVIAWRRRPLPRDPRQRAWCLVAGVLFAGATLMQNLAVALIGAGIATVICNLQVLVVAVGAWWCFAERPPRRLLLALPPALLGVVMVSGMLGGQATGTDPSLGVLAGLANSLCYGAFLMVMRHAQRFGAAQPVAALRDVTAVAFAVSLLTVLAAGDGGMAPSWPAHGWMLLLALGPQVFGWLLITTNLPRLPLAVSGLLLLLQPMLTMGLAMVLLGENPSIVQLIGCVLLMTAVGFGAGTIVLPRPKGRQWLKSPSTSPRTRRFATTSSPGSPGSRRPPN</sequence>
<dbReference type="InterPro" id="IPR000620">
    <property type="entry name" value="EamA_dom"/>
</dbReference>
<evidence type="ECO:0000256" key="1">
    <source>
        <dbReference type="ARBA" id="ARBA00004141"/>
    </source>
</evidence>
<dbReference type="PANTHER" id="PTHR32322:SF9">
    <property type="entry name" value="AMINO-ACID METABOLITE EFFLUX PUMP-RELATED"/>
    <property type="match status" value="1"/>
</dbReference>
<evidence type="ECO:0000313" key="10">
    <source>
        <dbReference type="Proteomes" id="UP000000844"/>
    </source>
</evidence>
<dbReference type="Pfam" id="PF00892">
    <property type="entry name" value="EamA"/>
    <property type="match status" value="2"/>
</dbReference>
<evidence type="ECO:0000256" key="2">
    <source>
        <dbReference type="ARBA" id="ARBA00007362"/>
    </source>
</evidence>
<feature type="compositionally biased region" description="Polar residues" evidence="6">
    <location>
        <begin position="306"/>
        <end position="320"/>
    </location>
</feature>
<accession>D3PVR6</accession>
<dbReference type="eggNOG" id="COG0697">
    <property type="taxonomic scope" value="Bacteria"/>
</dbReference>
<dbReference type="InterPro" id="IPR037185">
    <property type="entry name" value="EmrE-like"/>
</dbReference>
<feature type="transmembrane region" description="Helical" evidence="7">
    <location>
        <begin position="126"/>
        <end position="148"/>
    </location>
</feature>